<gene>
    <name evidence="8" type="ORF">CMEL01_16392</name>
</gene>
<evidence type="ECO:0000256" key="7">
    <source>
        <dbReference type="SAM" id="MobiDB-lite"/>
    </source>
</evidence>
<dbReference type="Proteomes" id="UP001239795">
    <property type="component" value="Unassembled WGS sequence"/>
</dbReference>
<dbReference type="InterPro" id="IPR008256">
    <property type="entry name" value="Peptidase_S1B"/>
</dbReference>
<evidence type="ECO:0000256" key="3">
    <source>
        <dbReference type="ARBA" id="ARBA00022729"/>
    </source>
</evidence>
<keyword evidence="9" id="KW-1185">Reference proteome</keyword>
<sequence length="830" mass="91658">MDSRDHHPQAAVWSLLRPSSTKVESAIVANPYKPEADDQETVLEKDHRRAVERGDFADGGKFRSVVKILAAFNNGSGGTEWMMGSGWLISPDTVVTAGHVVYDWQFGYQRAKEIKCFIGYAGRASVDSEKHDVQARLGERVITTLEWVQSGPQIRTHDVAFIKLDRPFEGDLRMFPVQDPTPISDDVRLGVVGYPGDKELPGSRGEDGEGGALMYEEFARTEYNLRDSTQHMIEYRVSTYGGQSGGPVLKIVEGGSMYIAIGTHCYGFGPGTRNSGNSIGGRYGVDYDNFIVLFESPSFPRAHQGIKIVRTGATDRTFKHEHRRYEKLANGGYYRNGNTERTESEEVGERFDDKGNNKTRANGNGYTYLNGHKELNGHIDKDRRNGHVERKGHGNSSTFGDEEGFFQVLAKIAGPVVSTVGPFFGPAGAVASILAGTALSAIGGSESAIIRGTGDLSHDVDEILKAGAAERAILAEASFQALLKLEETPQSRQLLATIAHKYDEFKPNLNEIARITKPYLTESALYFASDEISRLQREKEAGPQETVRVPLHRQKLHLDLSRSYSREDEESAFFRDLMKPTYPVNGEEGLLTSLGPVLVKGFQFVKPILKTFAVDAIHSVVKSLSGGSESTIEDLNADSRDTNVLLVYRRAIAAEATLETLMALPKKDLDSLRIVKSEGNEEGLFDVIKDSVQRMAPTVIDIAKTAAREALSQLAKAAVNKLDGSLKSSGSQEAQQDTGRNDRLSKQRHMVRPQKSKSILDFIGDFEESNTPAKVRNNPVNYESEDERTWQATIEATLTSRESTWVRSPEGRKSWDSNSDGLYPMNEAYL</sequence>
<keyword evidence="2 6" id="KW-0645">Protease</keyword>
<organism evidence="8 9">
    <name type="scientific">Colletotrichum melonis</name>
    <dbReference type="NCBI Taxonomy" id="1209925"/>
    <lineage>
        <taxon>Eukaryota</taxon>
        <taxon>Fungi</taxon>
        <taxon>Dikarya</taxon>
        <taxon>Ascomycota</taxon>
        <taxon>Pezizomycotina</taxon>
        <taxon>Sordariomycetes</taxon>
        <taxon>Hypocreomycetidae</taxon>
        <taxon>Glomerellales</taxon>
        <taxon>Glomerellaceae</taxon>
        <taxon>Colletotrichum</taxon>
        <taxon>Colletotrichum acutatum species complex</taxon>
    </lineage>
</organism>
<keyword evidence="5 6" id="KW-0720">Serine protease</keyword>
<feature type="compositionally biased region" description="Polar residues" evidence="7">
    <location>
        <begin position="358"/>
        <end position="367"/>
    </location>
</feature>
<dbReference type="GO" id="GO:0008236">
    <property type="term" value="F:serine-type peptidase activity"/>
    <property type="evidence" value="ECO:0007669"/>
    <property type="project" value="UniProtKB-KW"/>
</dbReference>
<dbReference type="Pfam" id="PF13365">
    <property type="entry name" value="Trypsin_2"/>
    <property type="match status" value="1"/>
</dbReference>
<evidence type="ECO:0000256" key="5">
    <source>
        <dbReference type="ARBA" id="ARBA00022825"/>
    </source>
</evidence>
<dbReference type="EMBL" id="MLGG01000020">
    <property type="protein sequence ID" value="KAK1456488.1"/>
    <property type="molecule type" value="Genomic_DNA"/>
</dbReference>
<dbReference type="PRINTS" id="PR00839">
    <property type="entry name" value="V8PROTEASE"/>
</dbReference>
<name>A0AAI9XMY0_9PEZI</name>
<dbReference type="GO" id="GO:0006508">
    <property type="term" value="P:proteolysis"/>
    <property type="evidence" value="ECO:0007669"/>
    <property type="project" value="UniProtKB-KW"/>
</dbReference>
<dbReference type="InterPro" id="IPR043504">
    <property type="entry name" value="Peptidase_S1_PA_chymotrypsin"/>
</dbReference>
<feature type="compositionally biased region" description="Polar residues" evidence="7">
    <location>
        <begin position="726"/>
        <end position="738"/>
    </location>
</feature>
<feature type="region of interest" description="Disordered" evidence="7">
    <location>
        <begin position="725"/>
        <end position="754"/>
    </location>
</feature>
<evidence type="ECO:0000313" key="8">
    <source>
        <dbReference type="EMBL" id="KAK1456488.1"/>
    </source>
</evidence>
<feature type="compositionally biased region" description="Basic and acidic residues" evidence="7">
    <location>
        <begin position="371"/>
        <end position="392"/>
    </location>
</feature>
<dbReference type="SUPFAM" id="SSF50494">
    <property type="entry name" value="Trypsin-like serine proteases"/>
    <property type="match status" value="1"/>
</dbReference>
<evidence type="ECO:0000256" key="1">
    <source>
        <dbReference type="ARBA" id="ARBA00008764"/>
    </source>
</evidence>
<dbReference type="AlphaFoldDB" id="A0AAI9XMY0"/>
<dbReference type="PANTHER" id="PTHR15462">
    <property type="entry name" value="SERINE PROTEASE"/>
    <property type="match status" value="1"/>
</dbReference>
<evidence type="ECO:0000256" key="6">
    <source>
        <dbReference type="RuleBase" id="RU004296"/>
    </source>
</evidence>
<protein>
    <recommendedName>
        <fullName evidence="6">Serine protease</fullName>
        <ecNumber evidence="6">3.4.21.-</ecNumber>
    </recommendedName>
</protein>
<keyword evidence="4 6" id="KW-0378">Hydrolase</keyword>
<reference evidence="8 9" key="1">
    <citation type="submission" date="2016-10" db="EMBL/GenBank/DDBJ databases">
        <title>The genome sequence of Colletotrichum fioriniae PJ7.</title>
        <authorList>
            <person name="Baroncelli R."/>
        </authorList>
    </citation>
    <scope>NUCLEOTIDE SEQUENCE [LARGE SCALE GENOMIC DNA]</scope>
    <source>
        <strain evidence="8">Col 31</strain>
    </source>
</reference>
<proteinExistence type="inferred from homology"/>
<comment type="caution">
    <text evidence="8">The sequence shown here is derived from an EMBL/GenBank/DDBJ whole genome shotgun (WGS) entry which is preliminary data.</text>
</comment>
<comment type="similarity">
    <text evidence="1 6">Belongs to the peptidase S1B family.</text>
</comment>
<keyword evidence="3" id="KW-0732">Signal</keyword>
<dbReference type="InterPro" id="IPR009003">
    <property type="entry name" value="Peptidase_S1_PA"/>
</dbReference>
<feature type="region of interest" description="Disordered" evidence="7">
    <location>
        <begin position="331"/>
        <end position="396"/>
    </location>
</feature>
<accession>A0AAI9XMY0</accession>
<evidence type="ECO:0000256" key="4">
    <source>
        <dbReference type="ARBA" id="ARBA00022801"/>
    </source>
</evidence>
<feature type="compositionally biased region" description="Basic and acidic residues" evidence="7">
    <location>
        <begin position="338"/>
        <end position="356"/>
    </location>
</feature>
<dbReference type="Gene3D" id="2.40.10.10">
    <property type="entry name" value="Trypsin-like serine proteases"/>
    <property type="match status" value="2"/>
</dbReference>
<dbReference type="PANTHER" id="PTHR15462:SF8">
    <property type="entry name" value="SERINE PROTEASE"/>
    <property type="match status" value="1"/>
</dbReference>
<evidence type="ECO:0000313" key="9">
    <source>
        <dbReference type="Proteomes" id="UP001239795"/>
    </source>
</evidence>
<dbReference type="InterPro" id="IPR050966">
    <property type="entry name" value="Glutamyl_endopeptidase"/>
</dbReference>
<evidence type="ECO:0000256" key="2">
    <source>
        <dbReference type="ARBA" id="ARBA00022670"/>
    </source>
</evidence>
<dbReference type="EC" id="3.4.21.-" evidence="6"/>